<comment type="similarity">
    <text evidence="2">Belongs to the transposase IS30 family.</text>
</comment>
<dbReference type="InterPro" id="IPR001598">
    <property type="entry name" value="Transposase_IS30_CS"/>
</dbReference>
<keyword evidence="5" id="KW-1185">Reference proteome</keyword>
<dbReference type="PROSITE" id="PS01043">
    <property type="entry name" value="TRANSPOSASE_IS30"/>
    <property type="match status" value="1"/>
</dbReference>
<dbReference type="SUPFAM" id="SSF53098">
    <property type="entry name" value="Ribonuclease H-like"/>
    <property type="match status" value="1"/>
</dbReference>
<dbReference type="AlphaFoldDB" id="A0A934NV97"/>
<dbReference type="Proteomes" id="UP000655868">
    <property type="component" value="Unassembled WGS sequence"/>
</dbReference>
<dbReference type="InterPro" id="IPR051917">
    <property type="entry name" value="Transposase-Integrase"/>
</dbReference>
<protein>
    <submittedName>
        <fullName evidence="4">IS30 family transposase</fullName>
    </submittedName>
</protein>
<sequence length="220" mass="24549">MQLSYETVYLGLYVQSRGGLKRALVEHLRSDRALRSGSGEQRGKALGKISIVERPAEPDDRSAVPGHWEADLIMGASDASAIGTLVERRTRFVMLLHLPDGYSAEQVRAAMARKIVTLPRALTRPISRRQSAEISQHAQFAVGRGIQIYFCDPRSPWLRGSNENTNGLLRQYFPKGTDLSVHSSKRLDFVADQLNGRPRETLEWENPAERLNKLLVAASS</sequence>
<dbReference type="GO" id="GO:0005829">
    <property type="term" value="C:cytosol"/>
    <property type="evidence" value="ECO:0007669"/>
    <property type="project" value="TreeGrafter"/>
</dbReference>
<dbReference type="InterPro" id="IPR001584">
    <property type="entry name" value="Integrase_cat-core"/>
</dbReference>
<name>A0A934NV97_9NOCA</name>
<dbReference type="Gene3D" id="3.30.420.10">
    <property type="entry name" value="Ribonuclease H-like superfamily/Ribonuclease H"/>
    <property type="match status" value="1"/>
</dbReference>
<organism evidence="4 5">
    <name type="scientific">Antrihabitans stalagmiti</name>
    <dbReference type="NCBI Taxonomy" id="2799499"/>
    <lineage>
        <taxon>Bacteria</taxon>
        <taxon>Bacillati</taxon>
        <taxon>Actinomycetota</taxon>
        <taxon>Actinomycetes</taxon>
        <taxon>Mycobacteriales</taxon>
        <taxon>Nocardiaceae</taxon>
        <taxon>Antrihabitans</taxon>
    </lineage>
</organism>
<evidence type="ECO:0000313" key="4">
    <source>
        <dbReference type="EMBL" id="MBJ8342223.1"/>
    </source>
</evidence>
<dbReference type="PANTHER" id="PTHR10948:SF23">
    <property type="entry name" value="TRANSPOSASE INSI FOR INSERTION SEQUENCE ELEMENT IS30A-RELATED"/>
    <property type="match status" value="1"/>
</dbReference>
<proteinExistence type="inferred from homology"/>
<comment type="function">
    <text evidence="1">Required for the transposition of the insertion element.</text>
</comment>
<gene>
    <name evidence="4" type="ORF">JGU71_25355</name>
</gene>
<dbReference type="InterPro" id="IPR053392">
    <property type="entry name" value="Transposase_IS30-like"/>
</dbReference>
<evidence type="ECO:0000256" key="1">
    <source>
        <dbReference type="ARBA" id="ARBA00002190"/>
    </source>
</evidence>
<dbReference type="EMBL" id="JAEMNV010000010">
    <property type="protein sequence ID" value="MBJ8342223.1"/>
    <property type="molecule type" value="Genomic_DNA"/>
</dbReference>
<dbReference type="GO" id="GO:0006313">
    <property type="term" value="P:DNA transposition"/>
    <property type="evidence" value="ECO:0007669"/>
    <property type="project" value="InterPro"/>
</dbReference>
<comment type="caution">
    <text evidence="4">The sequence shown here is derived from an EMBL/GenBank/DDBJ whole genome shotgun (WGS) entry which is preliminary data.</text>
</comment>
<dbReference type="PANTHER" id="PTHR10948">
    <property type="entry name" value="TRANSPOSASE"/>
    <property type="match status" value="1"/>
</dbReference>
<dbReference type="RefSeq" id="WP_199707593.1">
    <property type="nucleotide sequence ID" value="NZ_JAEMNV010000010.1"/>
</dbReference>
<evidence type="ECO:0000313" key="5">
    <source>
        <dbReference type="Proteomes" id="UP000655868"/>
    </source>
</evidence>
<dbReference type="GO" id="GO:0003677">
    <property type="term" value="F:DNA binding"/>
    <property type="evidence" value="ECO:0007669"/>
    <property type="project" value="InterPro"/>
</dbReference>
<evidence type="ECO:0000256" key="2">
    <source>
        <dbReference type="ARBA" id="ARBA00006363"/>
    </source>
</evidence>
<reference evidence="4" key="1">
    <citation type="submission" date="2020-12" db="EMBL/GenBank/DDBJ databases">
        <title>Antrihabitans popcorni sp. nov. and Antrihabitans auranticaus sp. nov., isolated from a larva cave.</title>
        <authorList>
            <person name="Lee S.D."/>
            <person name="Kim I.S."/>
        </authorList>
    </citation>
    <scope>NUCLEOTIDE SEQUENCE</scope>
    <source>
        <strain evidence="4">YC3-6</strain>
    </source>
</reference>
<dbReference type="NCBIfam" id="NF033563">
    <property type="entry name" value="transpos_IS30"/>
    <property type="match status" value="1"/>
</dbReference>
<dbReference type="GO" id="GO:0004803">
    <property type="term" value="F:transposase activity"/>
    <property type="evidence" value="ECO:0007669"/>
    <property type="project" value="InterPro"/>
</dbReference>
<accession>A0A934NV97</accession>
<dbReference type="GO" id="GO:0015074">
    <property type="term" value="P:DNA integration"/>
    <property type="evidence" value="ECO:0007669"/>
    <property type="project" value="InterPro"/>
</dbReference>
<dbReference type="PROSITE" id="PS50994">
    <property type="entry name" value="INTEGRASE"/>
    <property type="match status" value="1"/>
</dbReference>
<evidence type="ECO:0000259" key="3">
    <source>
        <dbReference type="PROSITE" id="PS50994"/>
    </source>
</evidence>
<dbReference type="InterPro" id="IPR012337">
    <property type="entry name" value="RNaseH-like_sf"/>
</dbReference>
<dbReference type="InterPro" id="IPR036397">
    <property type="entry name" value="RNaseH_sf"/>
</dbReference>
<feature type="domain" description="Integrase catalytic" evidence="3">
    <location>
        <begin position="61"/>
        <end position="215"/>
    </location>
</feature>